<dbReference type="InterPro" id="IPR032675">
    <property type="entry name" value="LRR_dom_sf"/>
</dbReference>
<dbReference type="Gene3D" id="3.40.50.300">
    <property type="entry name" value="P-loop containing nucleotide triphosphate hydrolases"/>
    <property type="match status" value="1"/>
</dbReference>
<comment type="caution">
    <text evidence="5">The sequence shown here is derived from an EMBL/GenBank/DDBJ whole genome shotgun (WGS) entry which is preliminary data.</text>
</comment>
<dbReference type="Pfam" id="PF00931">
    <property type="entry name" value="NB-ARC"/>
    <property type="match status" value="1"/>
</dbReference>
<keyword evidence="1" id="KW-0433">Leucine-rich repeat</keyword>
<dbReference type="InterPro" id="IPR002182">
    <property type="entry name" value="NB-ARC"/>
</dbReference>
<evidence type="ECO:0000313" key="6">
    <source>
        <dbReference type="Proteomes" id="UP000467840"/>
    </source>
</evidence>
<dbReference type="PANTHER" id="PTHR36766">
    <property type="entry name" value="PLANT BROAD-SPECTRUM MILDEW RESISTANCE PROTEIN RPW8"/>
    <property type="match status" value="1"/>
</dbReference>
<organism evidence="5 6">
    <name type="scientific">Hevea brasiliensis</name>
    <name type="common">Para rubber tree</name>
    <name type="synonym">Siphonia brasiliensis</name>
    <dbReference type="NCBI Taxonomy" id="3981"/>
    <lineage>
        <taxon>Eukaryota</taxon>
        <taxon>Viridiplantae</taxon>
        <taxon>Streptophyta</taxon>
        <taxon>Embryophyta</taxon>
        <taxon>Tracheophyta</taxon>
        <taxon>Spermatophyta</taxon>
        <taxon>Magnoliopsida</taxon>
        <taxon>eudicotyledons</taxon>
        <taxon>Gunneridae</taxon>
        <taxon>Pentapetalae</taxon>
        <taxon>rosids</taxon>
        <taxon>fabids</taxon>
        <taxon>Malpighiales</taxon>
        <taxon>Euphorbiaceae</taxon>
        <taxon>Crotonoideae</taxon>
        <taxon>Micrandreae</taxon>
        <taxon>Hevea</taxon>
    </lineage>
</organism>
<reference evidence="5 6" key="1">
    <citation type="journal article" date="2020" name="Mol. Plant">
        <title>The Chromosome-Based Rubber Tree Genome Provides New Insights into Spurge Genome Evolution and Rubber Biosynthesis.</title>
        <authorList>
            <person name="Liu J."/>
            <person name="Shi C."/>
            <person name="Shi C.C."/>
            <person name="Li W."/>
            <person name="Zhang Q.J."/>
            <person name="Zhang Y."/>
            <person name="Li K."/>
            <person name="Lu H.F."/>
            <person name="Shi C."/>
            <person name="Zhu S.T."/>
            <person name="Xiao Z.Y."/>
            <person name="Nan H."/>
            <person name="Yue Y."/>
            <person name="Zhu X.G."/>
            <person name="Wu Y."/>
            <person name="Hong X.N."/>
            <person name="Fan G.Y."/>
            <person name="Tong Y."/>
            <person name="Zhang D."/>
            <person name="Mao C.L."/>
            <person name="Liu Y.L."/>
            <person name="Hao S.J."/>
            <person name="Liu W.Q."/>
            <person name="Lv M.Q."/>
            <person name="Zhang H.B."/>
            <person name="Liu Y."/>
            <person name="Hu-Tang G.R."/>
            <person name="Wang J.P."/>
            <person name="Wang J.H."/>
            <person name="Sun Y.H."/>
            <person name="Ni S.B."/>
            <person name="Chen W.B."/>
            <person name="Zhang X.C."/>
            <person name="Jiao Y.N."/>
            <person name="Eichler E.E."/>
            <person name="Li G.H."/>
            <person name="Liu X."/>
            <person name="Gao L.Z."/>
        </authorList>
    </citation>
    <scope>NUCLEOTIDE SEQUENCE [LARGE SCALE GENOMIC DNA]</scope>
    <source>
        <strain evidence="6">cv. GT1</strain>
        <tissue evidence="5">Leaf</tissue>
    </source>
</reference>
<evidence type="ECO:0000259" key="3">
    <source>
        <dbReference type="Pfam" id="PF00931"/>
    </source>
</evidence>
<dbReference type="EMBL" id="JAAGAX010000003">
    <property type="protein sequence ID" value="KAF2319650.1"/>
    <property type="molecule type" value="Genomic_DNA"/>
</dbReference>
<accession>A0A6A6N1U9</accession>
<evidence type="ECO:0000256" key="1">
    <source>
        <dbReference type="ARBA" id="ARBA00022614"/>
    </source>
</evidence>
<dbReference type="GO" id="GO:0043531">
    <property type="term" value="F:ADP binding"/>
    <property type="evidence" value="ECO:0007669"/>
    <property type="project" value="InterPro"/>
</dbReference>
<evidence type="ECO:0000256" key="2">
    <source>
        <dbReference type="ARBA" id="ARBA00022821"/>
    </source>
</evidence>
<evidence type="ECO:0000259" key="4">
    <source>
        <dbReference type="Pfam" id="PF25019"/>
    </source>
</evidence>
<proteinExistence type="predicted"/>
<dbReference type="InterPro" id="IPR027417">
    <property type="entry name" value="P-loop_NTPase"/>
</dbReference>
<name>A0A6A6N1U9_HEVBR</name>
<dbReference type="AlphaFoldDB" id="A0A6A6N1U9"/>
<dbReference type="GO" id="GO:0006952">
    <property type="term" value="P:defense response"/>
    <property type="evidence" value="ECO:0007669"/>
    <property type="project" value="UniProtKB-KW"/>
</dbReference>
<sequence length="263" mass="29768">MGGVGKTILARLIYNDEASRQQFNLKAWVCVSDDFDILRITKSILESITLQSCDLKELNQLQLQLHQQLAGKQFLIVLDDIWNNNYDDWNTLCSPLVYGAPGNPNLEVIREKVINKCDGLPLAARTLGGLLRSKRRTTAKYGIYKTMLLKGCDYLKKLPSEMQNLINLHHLDMEGIQLDEGMPLGIEELKSVHTLYNFIVGKGAGAILMDKERIDNVVMQWIYGESRDRVIPEMMKPHGNFKELTKMGYGGTEFPSWAGSFIS</sequence>
<keyword evidence="2" id="KW-0611">Plant defense</keyword>
<feature type="domain" description="R13L1/DRL21-like LRR repeat region" evidence="4">
    <location>
        <begin position="202"/>
        <end position="258"/>
    </location>
</feature>
<feature type="domain" description="NB-ARC" evidence="3">
    <location>
        <begin position="1"/>
        <end position="96"/>
    </location>
</feature>
<gene>
    <name evidence="5" type="ORF">GH714_017828</name>
</gene>
<dbReference type="Gene3D" id="3.80.10.10">
    <property type="entry name" value="Ribonuclease Inhibitor"/>
    <property type="match status" value="1"/>
</dbReference>
<dbReference type="InterPro" id="IPR056789">
    <property type="entry name" value="LRR_R13L1-DRL21"/>
</dbReference>
<evidence type="ECO:0000313" key="5">
    <source>
        <dbReference type="EMBL" id="KAF2319650.1"/>
    </source>
</evidence>
<keyword evidence="6" id="KW-1185">Reference proteome</keyword>
<dbReference type="PANTHER" id="PTHR36766:SF40">
    <property type="entry name" value="DISEASE RESISTANCE PROTEIN RGA3"/>
    <property type="match status" value="1"/>
</dbReference>
<dbReference type="Proteomes" id="UP000467840">
    <property type="component" value="Chromosome 10"/>
</dbReference>
<protein>
    <submittedName>
        <fullName evidence="5">Uncharacterized protein</fullName>
    </submittedName>
</protein>
<dbReference type="Pfam" id="PF25019">
    <property type="entry name" value="LRR_R13L1-DRL21"/>
    <property type="match status" value="1"/>
</dbReference>
<dbReference type="SUPFAM" id="SSF52540">
    <property type="entry name" value="P-loop containing nucleoside triphosphate hydrolases"/>
    <property type="match status" value="1"/>
</dbReference>